<evidence type="ECO:0000313" key="9">
    <source>
        <dbReference type="EMBL" id="TCO13473.1"/>
    </source>
</evidence>
<dbReference type="PROSITE" id="PS50928">
    <property type="entry name" value="ABC_TM1"/>
    <property type="match status" value="1"/>
</dbReference>
<dbReference type="InterPro" id="IPR050809">
    <property type="entry name" value="UgpAE/MalFG_permease"/>
</dbReference>
<feature type="transmembrane region" description="Helical" evidence="7">
    <location>
        <begin position="74"/>
        <end position="96"/>
    </location>
</feature>
<protein>
    <submittedName>
        <fullName evidence="9">Glucose/mannose transport system permease protein</fullName>
    </submittedName>
</protein>
<evidence type="ECO:0000256" key="5">
    <source>
        <dbReference type="ARBA" id="ARBA00022989"/>
    </source>
</evidence>
<feature type="transmembrane region" description="Helical" evidence="7">
    <location>
        <begin position="108"/>
        <end position="128"/>
    </location>
</feature>
<evidence type="ECO:0000256" key="4">
    <source>
        <dbReference type="ARBA" id="ARBA00022692"/>
    </source>
</evidence>
<dbReference type="InterPro" id="IPR035906">
    <property type="entry name" value="MetI-like_sf"/>
</dbReference>
<feature type="transmembrane region" description="Helical" evidence="7">
    <location>
        <begin position="166"/>
        <end position="189"/>
    </location>
</feature>
<dbReference type="OrthoDB" id="9804439at2"/>
<dbReference type="PANTHER" id="PTHR43227:SF8">
    <property type="entry name" value="DIACETYLCHITOBIOSE UPTAKE SYSTEM PERMEASE PROTEIN DASB"/>
    <property type="match status" value="1"/>
</dbReference>
<evidence type="ECO:0000256" key="1">
    <source>
        <dbReference type="ARBA" id="ARBA00004651"/>
    </source>
</evidence>
<organism evidence="9 10">
    <name type="scientific">Kribbella steppae</name>
    <dbReference type="NCBI Taxonomy" id="2512223"/>
    <lineage>
        <taxon>Bacteria</taxon>
        <taxon>Bacillati</taxon>
        <taxon>Actinomycetota</taxon>
        <taxon>Actinomycetes</taxon>
        <taxon>Propionibacteriales</taxon>
        <taxon>Kribbellaceae</taxon>
        <taxon>Kribbella</taxon>
    </lineage>
</organism>
<keyword evidence="5 7" id="KW-1133">Transmembrane helix</keyword>
<keyword evidence="3" id="KW-1003">Cell membrane</keyword>
<dbReference type="InterPro" id="IPR000515">
    <property type="entry name" value="MetI-like"/>
</dbReference>
<dbReference type="AlphaFoldDB" id="A0A4R2GSX5"/>
<keyword evidence="2 7" id="KW-0813">Transport</keyword>
<proteinExistence type="inferred from homology"/>
<feature type="domain" description="ABC transmembrane type-1" evidence="8">
    <location>
        <begin position="71"/>
        <end position="291"/>
    </location>
</feature>
<comment type="caution">
    <text evidence="9">The sequence shown here is derived from an EMBL/GenBank/DDBJ whole genome shotgun (WGS) entry which is preliminary data.</text>
</comment>
<name>A0A4R2GSX5_9ACTN</name>
<feature type="transmembrane region" description="Helical" evidence="7">
    <location>
        <begin position="12"/>
        <end position="34"/>
    </location>
</feature>
<dbReference type="GO" id="GO:0055085">
    <property type="term" value="P:transmembrane transport"/>
    <property type="evidence" value="ECO:0007669"/>
    <property type="project" value="InterPro"/>
</dbReference>
<dbReference type="Gene3D" id="1.10.3720.10">
    <property type="entry name" value="MetI-like"/>
    <property type="match status" value="1"/>
</dbReference>
<evidence type="ECO:0000256" key="3">
    <source>
        <dbReference type="ARBA" id="ARBA00022475"/>
    </source>
</evidence>
<dbReference type="CDD" id="cd06261">
    <property type="entry name" value="TM_PBP2"/>
    <property type="match status" value="1"/>
</dbReference>
<keyword evidence="4 7" id="KW-0812">Transmembrane</keyword>
<keyword evidence="10" id="KW-1185">Reference proteome</keyword>
<sequence length="300" mass="33385">MHGRIRTWGPGALVLLPTVLLLGYFVYVLIAWTFNTSLTDRHTARRGGPVDYVGFENYANLFSEDRFINSLKNLGVLTVAFIVGTLIFGVIWALLLEKGVTGEGVFRSIFLFPMAISMIASGVVWGWLLNPSQGDDARGLNRLFSILQLNFLENPWWTAGSRWTTMMAIALPAVWQLSGYIMALFLAGFRGIPPELREAARVDGASEFKLYRHVLFPQLSPIALSALIILGHMSLKLFDLIYAITGPNQFRTEVPSIYMWNTLLRGDMAKAAAIAIVLLAVVAVLVIPYVAYTIRQESEK</sequence>
<accession>A0A4R2GSX5</accession>
<evidence type="ECO:0000256" key="6">
    <source>
        <dbReference type="ARBA" id="ARBA00023136"/>
    </source>
</evidence>
<comment type="subcellular location">
    <subcellularLocation>
        <location evidence="1 7">Cell membrane</location>
        <topology evidence="1 7">Multi-pass membrane protein</topology>
    </subcellularLocation>
</comment>
<dbReference type="Pfam" id="PF00528">
    <property type="entry name" value="BPD_transp_1"/>
    <property type="match status" value="1"/>
</dbReference>
<comment type="similarity">
    <text evidence="7">Belongs to the binding-protein-dependent transport system permease family.</text>
</comment>
<dbReference type="GO" id="GO:0005886">
    <property type="term" value="C:plasma membrane"/>
    <property type="evidence" value="ECO:0007669"/>
    <property type="project" value="UniProtKB-SubCell"/>
</dbReference>
<dbReference type="EMBL" id="SLWN01000026">
    <property type="protein sequence ID" value="TCO13473.1"/>
    <property type="molecule type" value="Genomic_DNA"/>
</dbReference>
<dbReference type="RefSeq" id="WP_132216774.1">
    <property type="nucleotide sequence ID" value="NZ_SLWN01000026.1"/>
</dbReference>
<feature type="transmembrane region" description="Helical" evidence="7">
    <location>
        <begin position="210"/>
        <end position="230"/>
    </location>
</feature>
<dbReference type="Proteomes" id="UP000294508">
    <property type="component" value="Unassembled WGS sequence"/>
</dbReference>
<evidence type="ECO:0000313" key="10">
    <source>
        <dbReference type="Proteomes" id="UP000294508"/>
    </source>
</evidence>
<reference evidence="9 10" key="1">
    <citation type="journal article" date="2015" name="Stand. Genomic Sci.">
        <title>Genomic Encyclopedia of Bacterial and Archaeal Type Strains, Phase III: the genomes of soil and plant-associated and newly described type strains.</title>
        <authorList>
            <person name="Whitman W.B."/>
            <person name="Woyke T."/>
            <person name="Klenk H.P."/>
            <person name="Zhou Y."/>
            <person name="Lilburn T.G."/>
            <person name="Beck B.J."/>
            <person name="De Vos P."/>
            <person name="Vandamme P."/>
            <person name="Eisen J.A."/>
            <person name="Garrity G."/>
            <person name="Hugenholtz P."/>
            <person name="Kyrpides N.C."/>
        </authorList>
    </citation>
    <scope>NUCLEOTIDE SEQUENCE [LARGE SCALE GENOMIC DNA]</scope>
    <source>
        <strain evidence="9 10">VKM Ac-2572</strain>
    </source>
</reference>
<gene>
    <name evidence="9" type="ORF">EV652_12613</name>
</gene>
<keyword evidence="6 7" id="KW-0472">Membrane</keyword>
<evidence type="ECO:0000259" key="8">
    <source>
        <dbReference type="PROSITE" id="PS50928"/>
    </source>
</evidence>
<evidence type="ECO:0000256" key="2">
    <source>
        <dbReference type="ARBA" id="ARBA00022448"/>
    </source>
</evidence>
<dbReference type="PANTHER" id="PTHR43227">
    <property type="entry name" value="BLL4140 PROTEIN"/>
    <property type="match status" value="1"/>
</dbReference>
<dbReference type="SUPFAM" id="SSF161098">
    <property type="entry name" value="MetI-like"/>
    <property type="match status" value="1"/>
</dbReference>
<feature type="transmembrane region" description="Helical" evidence="7">
    <location>
        <begin position="271"/>
        <end position="292"/>
    </location>
</feature>
<evidence type="ECO:0000256" key="7">
    <source>
        <dbReference type="RuleBase" id="RU363032"/>
    </source>
</evidence>